<evidence type="ECO:0000256" key="8">
    <source>
        <dbReference type="ARBA" id="ARBA00023010"/>
    </source>
</evidence>
<evidence type="ECO:0000256" key="2">
    <source>
        <dbReference type="ARBA" id="ARBA00008445"/>
    </source>
</evidence>
<dbReference type="AlphaFoldDB" id="A0A1Q6F6B6"/>
<evidence type="ECO:0000313" key="12">
    <source>
        <dbReference type="EMBL" id="OKY94420.1"/>
    </source>
</evidence>
<keyword evidence="9 10" id="KW-0472">Membrane</keyword>
<name>A0A1Q6F6B6_9BACT</name>
<feature type="region of interest" description="Disordered" evidence="11">
    <location>
        <begin position="105"/>
        <end position="124"/>
    </location>
</feature>
<evidence type="ECO:0000256" key="7">
    <source>
        <dbReference type="ARBA" id="ARBA00022989"/>
    </source>
</evidence>
<dbReference type="GO" id="GO:0005886">
    <property type="term" value="C:plasma membrane"/>
    <property type="evidence" value="ECO:0007669"/>
    <property type="project" value="UniProtKB-SubCell"/>
</dbReference>
<keyword evidence="4 10" id="KW-1003">Cell membrane</keyword>
<comment type="subcellular location">
    <subcellularLocation>
        <location evidence="1 10">Cell membrane</location>
        <topology evidence="1 10">Multi-pass membrane protein</topology>
    </subcellularLocation>
</comment>
<dbReference type="STRING" id="28117.BHV66_05565"/>
<organism evidence="12 13">
    <name type="scientific">Alistipes putredinis</name>
    <dbReference type="NCBI Taxonomy" id="28117"/>
    <lineage>
        <taxon>Bacteria</taxon>
        <taxon>Pseudomonadati</taxon>
        <taxon>Bacteroidota</taxon>
        <taxon>Bacteroidia</taxon>
        <taxon>Bacteroidales</taxon>
        <taxon>Rikenellaceae</taxon>
        <taxon>Alistipes</taxon>
    </lineage>
</organism>
<feature type="transmembrane region" description="Helical" evidence="10">
    <location>
        <begin position="55"/>
        <end position="72"/>
    </location>
</feature>
<evidence type="ECO:0000256" key="3">
    <source>
        <dbReference type="ARBA" id="ARBA00022448"/>
    </source>
</evidence>
<protein>
    <recommendedName>
        <fullName evidence="10">Protein-export membrane protein SecG</fullName>
    </recommendedName>
</protein>
<evidence type="ECO:0000256" key="1">
    <source>
        <dbReference type="ARBA" id="ARBA00004651"/>
    </source>
</evidence>
<evidence type="ECO:0000313" key="13">
    <source>
        <dbReference type="Proteomes" id="UP000187417"/>
    </source>
</evidence>
<keyword evidence="6 10" id="KW-0653">Protein transport</keyword>
<comment type="caution">
    <text evidence="10">Lacks conserved residue(s) required for the propagation of feature annotation.</text>
</comment>
<comment type="function">
    <text evidence="10">Involved in protein export. Participates in an early event of protein translocation.</text>
</comment>
<dbReference type="GO" id="GO:0009306">
    <property type="term" value="P:protein secretion"/>
    <property type="evidence" value="ECO:0007669"/>
    <property type="project" value="UniProtKB-UniRule"/>
</dbReference>
<dbReference type="GO" id="GO:0065002">
    <property type="term" value="P:intracellular protein transmembrane transport"/>
    <property type="evidence" value="ECO:0007669"/>
    <property type="project" value="TreeGrafter"/>
</dbReference>
<dbReference type="PANTHER" id="PTHR34182:SF1">
    <property type="entry name" value="PROTEIN-EXPORT MEMBRANE PROTEIN SECG"/>
    <property type="match status" value="1"/>
</dbReference>
<dbReference type="InterPro" id="IPR004692">
    <property type="entry name" value="SecG"/>
</dbReference>
<dbReference type="GO" id="GO:0015450">
    <property type="term" value="F:protein-transporting ATPase activity"/>
    <property type="evidence" value="ECO:0007669"/>
    <property type="project" value="UniProtKB-UniRule"/>
</dbReference>
<keyword evidence="7 10" id="KW-1133">Transmembrane helix</keyword>
<dbReference type="EMBL" id="MNQH01000027">
    <property type="protein sequence ID" value="OKY94420.1"/>
    <property type="molecule type" value="Genomic_DNA"/>
</dbReference>
<sequence>MLYTLCIILILVASILIILAVLVQNPKSGMAANFGASNQVMGVRQTSDFLEKFTWTMAVVIVVLSLLATLAMDRGLVARSNVELEKDANALMEKMIVEDPAPAVPQAELPASDQQPAPAAAPAE</sequence>
<dbReference type="RefSeq" id="WP_004329015.1">
    <property type="nucleotide sequence ID" value="NZ_BAAFKT010000004.1"/>
</dbReference>
<keyword evidence="8 10" id="KW-0811">Translocation</keyword>
<dbReference type="NCBIfam" id="TIGR00810">
    <property type="entry name" value="secG"/>
    <property type="match status" value="1"/>
</dbReference>
<gene>
    <name evidence="12" type="ORF">BHV66_05565</name>
</gene>
<dbReference type="Proteomes" id="UP000187417">
    <property type="component" value="Unassembled WGS sequence"/>
</dbReference>
<comment type="similarity">
    <text evidence="2 10">Belongs to the SecG family.</text>
</comment>
<keyword evidence="5 10" id="KW-0812">Transmembrane</keyword>
<evidence type="ECO:0000256" key="11">
    <source>
        <dbReference type="SAM" id="MobiDB-lite"/>
    </source>
</evidence>
<dbReference type="GO" id="GO:0043952">
    <property type="term" value="P:protein transport by the Sec complex"/>
    <property type="evidence" value="ECO:0007669"/>
    <property type="project" value="TreeGrafter"/>
</dbReference>
<dbReference type="GeneID" id="73803287"/>
<evidence type="ECO:0000256" key="10">
    <source>
        <dbReference type="RuleBase" id="RU365087"/>
    </source>
</evidence>
<proteinExistence type="inferred from homology"/>
<evidence type="ECO:0000256" key="6">
    <source>
        <dbReference type="ARBA" id="ARBA00022927"/>
    </source>
</evidence>
<evidence type="ECO:0000256" key="5">
    <source>
        <dbReference type="ARBA" id="ARBA00022692"/>
    </source>
</evidence>
<dbReference type="Pfam" id="PF03840">
    <property type="entry name" value="SecG"/>
    <property type="match status" value="1"/>
</dbReference>
<dbReference type="PANTHER" id="PTHR34182">
    <property type="entry name" value="PROTEIN-EXPORT MEMBRANE PROTEIN SECG"/>
    <property type="match status" value="1"/>
</dbReference>
<keyword evidence="3 10" id="KW-0813">Transport</keyword>
<accession>A0A1Q6F6B6</accession>
<evidence type="ECO:0000256" key="9">
    <source>
        <dbReference type="ARBA" id="ARBA00023136"/>
    </source>
</evidence>
<evidence type="ECO:0000256" key="4">
    <source>
        <dbReference type="ARBA" id="ARBA00022475"/>
    </source>
</evidence>
<reference evidence="12 13" key="1">
    <citation type="journal article" date="2016" name="Nat. Biotechnol.">
        <title>Measurement of bacterial replication rates in microbial communities.</title>
        <authorList>
            <person name="Brown C.T."/>
            <person name="Olm M.R."/>
            <person name="Thomas B.C."/>
            <person name="Banfield J.F."/>
        </authorList>
    </citation>
    <scope>NUCLEOTIDE SEQUENCE [LARGE SCALE GENOMIC DNA]</scope>
    <source>
        <strain evidence="12">CAG:67_53_122</strain>
    </source>
</reference>
<comment type="caution">
    <text evidence="12">The sequence shown here is derived from an EMBL/GenBank/DDBJ whole genome shotgun (WGS) entry which is preliminary data.</text>
</comment>